<protein>
    <submittedName>
        <fullName evidence="1">Uncharacterized protein</fullName>
    </submittedName>
</protein>
<dbReference type="EMBL" id="MU858124">
    <property type="protein sequence ID" value="KAK4212582.1"/>
    <property type="molecule type" value="Genomic_DNA"/>
</dbReference>
<comment type="caution">
    <text evidence="1">The sequence shown here is derived from an EMBL/GenBank/DDBJ whole genome shotgun (WGS) entry which is preliminary data.</text>
</comment>
<name>A0AAN6Y9I6_9PEZI</name>
<reference evidence="1" key="1">
    <citation type="journal article" date="2023" name="Mol. Phylogenet. Evol.">
        <title>Genome-scale phylogeny and comparative genomics of the fungal order Sordariales.</title>
        <authorList>
            <person name="Hensen N."/>
            <person name="Bonometti L."/>
            <person name="Westerberg I."/>
            <person name="Brannstrom I.O."/>
            <person name="Guillou S."/>
            <person name="Cros-Aarteil S."/>
            <person name="Calhoun S."/>
            <person name="Haridas S."/>
            <person name="Kuo A."/>
            <person name="Mondo S."/>
            <person name="Pangilinan J."/>
            <person name="Riley R."/>
            <person name="LaButti K."/>
            <person name="Andreopoulos B."/>
            <person name="Lipzen A."/>
            <person name="Chen C."/>
            <person name="Yan M."/>
            <person name="Daum C."/>
            <person name="Ng V."/>
            <person name="Clum A."/>
            <person name="Steindorff A."/>
            <person name="Ohm R.A."/>
            <person name="Martin F."/>
            <person name="Silar P."/>
            <person name="Natvig D.O."/>
            <person name="Lalanne C."/>
            <person name="Gautier V."/>
            <person name="Ament-Velasquez S.L."/>
            <person name="Kruys A."/>
            <person name="Hutchinson M.I."/>
            <person name="Powell A.J."/>
            <person name="Barry K."/>
            <person name="Miller A.N."/>
            <person name="Grigoriev I.V."/>
            <person name="Debuchy R."/>
            <person name="Gladieux P."/>
            <person name="Hiltunen Thoren M."/>
            <person name="Johannesson H."/>
        </authorList>
    </citation>
    <scope>NUCLEOTIDE SEQUENCE</scope>
    <source>
        <strain evidence="1">PSN293</strain>
    </source>
</reference>
<proteinExistence type="predicted"/>
<reference evidence="1" key="2">
    <citation type="submission" date="2023-05" db="EMBL/GenBank/DDBJ databases">
        <authorList>
            <consortium name="Lawrence Berkeley National Laboratory"/>
            <person name="Steindorff A."/>
            <person name="Hensen N."/>
            <person name="Bonometti L."/>
            <person name="Westerberg I."/>
            <person name="Brannstrom I.O."/>
            <person name="Guillou S."/>
            <person name="Cros-Aarteil S."/>
            <person name="Calhoun S."/>
            <person name="Haridas S."/>
            <person name="Kuo A."/>
            <person name="Mondo S."/>
            <person name="Pangilinan J."/>
            <person name="Riley R."/>
            <person name="Labutti K."/>
            <person name="Andreopoulos B."/>
            <person name="Lipzen A."/>
            <person name="Chen C."/>
            <person name="Yanf M."/>
            <person name="Daum C."/>
            <person name="Ng V."/>
            <person name="Clum A."/>
            <person name="Ohm R."/>
            <person name="Martin F."/>
            <person name="Silar P."/>
            <person name="Natvig D."/>
            <person name="Lalanne C."/>
            <person name="Gautier V."/>
            <person name="Ament-Velasquez S.L."/>
            <person name="Kruys A."/>
            <person name="Hutchinson M.I."/>
            <person name="Powell A.J."/>
            <person name="Barry K."/>
            <person name="Miller A.N."/>
            <person name="Grigoriev I.V."/>
            <person name="Debuchy R."/>
            <person name="Gladieux P."/>
            <person name="Thoren M.H."/>
            <person name="Johannesson H."/>
        </authorList>
    </citation>
    <scope>NUCLEOTIDE SEQUENCE</scope>
    <source>
        <strain evidence="1">PSN293</strain>
    </source>
</reference>
<evidence type="ECO:0000313" key="2">
    <source>
        <dbReference type="Proteomes" id="UP001301769"/>
    </source>
</evidence>
<accession>A0AAN6Y9I6</accession>
<gene>
    <name evidence="1" type="ORF">QBC37DRAFT_465602</name>
</gene>
<dbReference type="Proteomes" id="UP001301769">
    <property type="component" value="Unassembled WGS sequence"/>
</dbReference>
<dbReference type="AlphaFoldDB" id="A0AAN6Y9I6"/>
<organism evidence="1 2">
    <name type="scientific">Rhypophila decipiens</name>
    <dbReference type="NCBI Taxonomy" id="261697"/>
    <lineage>
        <taxon>Eukaryota</taxon>
        <taxon>Fungi</taxon>
        <taxon>Dikarya</taxon>
        <taxon>Ascomycota</taxon>
        <taxon>Pezizomycotina</taxon>
        <taxon>Sordariomycetes</taxon>
        <taxon>Sordariomycetidae</taxon>
        <taxon>Sordariales</taxon>
        <taxon>Naviculisporaceae</taxon>
        <taxon>Rhypophila</taxon>
    </lineage>
</organism>
<keyword evidence="2" id="KW-1185">Reference proteome</keyword>
<sequence>MVEYLDLTKHKANDQTWRNRPPGLRMNRRDCHAWLAYKCGHGDFLEYHTRFGHDVSDRKGCVCGREKDRLEIETCRLFKNYARNMKPREFVERLEQQRWRALIVRTVASAFDWKVTFKWGSLPEIDTQENDSNL</sequence>
<evidence type="ECO:0000313" key="1">
    <source>
        <dbReference type="EMBL" id="KAK4212582.1"/>
    </source>
</evidence>